<comment type="pathway">
    <text evidence="15">Phospholipid metabolism.</text>
</comment>
<keyword evidence="10" id="KW-0443">Lipid metabolism</keyword>
<evidence type="ECO:0000256" key="1">
    <source>
        <dbReference type="ARBA" id="ARBA00004141"/>
    </source>
</evidence>
<evidence type="ECO:0000256" key="3">
    <source>
        <dbReference type="ARBA" id="ARBA00005074"/>
    </source>
</evidence>
<keyword evidence="14" id="KW-0012">Acyltransferase</keyword>
<feature type="transmembrane region" description="Helical" evidence="19">
    <location>
        <begin position="111"/>
        <end position="133"/>
    </location>
</feature>
<evidence type="ECO:0000256" key="14">
    <source>
        <dbReference type="ARBA" id="ARBA00023315"/>
    </source>
</evidence>
<dbReference type="GO" id="GO:0016020">
    <property type="term" value="C:membrane"/>
    <property type="evidence" value="ECO:0007669"/>
    <property type="project" value="UniProtKB-SubCell"/>
</dbReference>
<keyword evidence="11 19" id="KW-0472">Membrane</keyword>
<name>A0A7M5WJF5_9CNID</name>
<sequence length="503" mass="57662">MLELKIVFRTSTGNKKRLELTKMATPNEFFKGSKHGFEFINLDGLCKTLGIAEPPLRFFIGIVMGFPFALIFLLLPRKAANFRHLYIALCGMLISYFCFGTDMVFPLLSVLVTHISLIFFGGTMANVIFNFLFHMTYMLGAYVFYASDGYDVKWTTPQCILCLRLIGLAWDCYDGKKDKSKLKGELLLTRYEGTPTFLEICGYSYFFGGFMAGPQFSFQRYIKFVEDRLIDKEGLEAKNSRFFSAFKRVVGGLVAIAVFSIYDPQYPASALHGEEFLAKPFFTKCTQITLTYHIHFCKYVTIWYFCESVCMITGLAYAGTKDGKAKWDGVRNFKFRRVLFGAFFQDMLEGFNINTSQWAGRYVFKRLIFLGNKYASHVLTLLFLSLWHGFYIGYLILFAIEFILIIEERQLCLLLGALFNTKYDDLPLPLRLAINIFGAVFRAYACAFAAAAFMLLRWRRIKIAYGAVYYWLPITLVVGAVLILLLQQVVAAKKRKEKDGKKD</sequence>
<dbReference type="InterPro" id="IPR049941">
    <property type="entry name" value="LPLAT_7/PORCN-like"/>
</dbReference>
<feature type="transmembrane region" description="Helical" evidence="19">
    <location>
        <begin position="468"/>
        <end position="486"/>
    </location>
</feature>
<keyword evidence="21" id="KW-1185">Reference proteome</keyword>
<evidence type="ECO:0000256" key="19">
    <source>
        <dbReference type="SAM" id="Phobius"/>
    </source>
</evidence>
<evidence type="ECO:0000256" key="17">
    <source>
        <dbReference type="ARBA" id="ARBA00038923"/>
    </source>
</evidence>
<evidence type="ECO:0000313" key="20">
    <source>
        <dbReference type="EnsemblMetazoa" id="CLYHEMP004468.1"/>
    </source>
</evidence>
<evidence type="ECO:0000256" key="8">
    <source>
        <dbReference type="ARBA" id="ARBA00022824"/>
    </source>
</evidence>
<feature type="transmembrane region" description="Helical" evidence="19">
    <location>
        <begin position="432"/>
        <end position="456"/>
    </location>
</feature>
<feature type="transmembrane region" description="Helical" evidence="19">
    <location>
        <begin position="378"/>
        <end position="406"/>
    </location>
</feature>
<dbReference type="AlphaFoldDB" id="A0A7M5WJF5"/>
<dbReference type="InterPro" id="IPR004299">
    <property type="entry name" value="MBOAT_fam"/>
</dbReference>
<dbReference type="GO" id="GO:0071617">
    <property type="term" value="F:lysophospholipid acyltransferase activity"/>
    <property type="evidence" value="ECO:0007669"/>
    <property type="project" value="TreeGrafter"/>
</dbReference>
<feature type="transmembrane region" description="Helical" evidence="19">
    <location>
        <begin position="85"/>
        <end position="105"/>
    </location>
</feature>
<organism evidence="20 21">
    <name type="scientific">Clytia hemisphaerica</name>
    <dbReference type="NCBI Taxonomy" id="252671"/>
    <lineage>
        <taxon>Eukaryota</taxon>
        <taxon>Metazoa</taxon>
        <taxon>Cnidaria</taxon>
        <taxon>Hydrozoa</taxon>
        <taxon>Hydroidolina</taxon>
        <taxon>Leptothecata</taxon>
        <taxon>Obeliida</taxon>
        <taxon>Clytiidae</taxon>
        <taxon>Clytia</taxon>
    </lineage>
</organism>
<dbReference type="Proteomes" id="UP000594262">
    <property type="component" value="Unplaced"/>
</dbReference>
<keyword evidence="5" id="KW-0444">Lipid biosynthesis</keyword>
<keyword evidence="12" id="KW-0594">Phospholipid biosynthesis</keyword>
<keyword evidence="13" id="KW-1208">Phospholipid metabolism</keyword>
<evidence type="ECO:0000256" key="2">
    <source>
        <dbReference type="ARBA" id="ARBA00004240"/>
    </source>
</evidence>
<dbReference type="EC" id="2.3.1.n6" evidence="17"/>
<evidence type="ECO:0000256" key="7">
    <source>
        <dbReference type="ARBA" id="ARBA00022692"/>
    </source>
</evidence>
<proteinExistence type="inferred from homology"/>
<evidence type="ECO:0000256" key="11">
    <source>
        <dbReference type="ARBA" id="ARBA00023136"/>
    </source>
</evidence>
<dbReference type="GO" id="GO:0005783">
    <property type="term" value="C:endoplasmic reticulum"/>
    <property type="evidence" value="ECO:0007669"/>
    <property type="project" value="UniProtKB-SubCell"/>
</dbReference>
<evidence type="ECO:0000256" key="13">
    <source>
        <dbReference type="ARBA" id="ARBA00023264"/>
    </source>
</evidence>
<reference evidence="20" key="1">
    <citation type="submission" date="2021-01" db="UniProtKB">
        <authorList>
            <consortium name="EnsemblMetazoa"/>
        </authorList>
    </citation>
    <scope>IDENTIFICATION</scope>
</reference>
<keyword evidence="7 19" id="KW-0812">Transmembrane</keyword>
<evidence type="ECO:0000256" key="6">
    <source>
        <dbReference type="ARBA" id="ARBA00022679"/>
    </source>
</evidence>
<evidence type="ECO:0000256" key="18">
    <source>
        <dbReference type="ARBA" id="ARBA00039721"/>
    </source>
</evidence>
<dbReference type="Pfam" id="PF03062">
    <property type="entry name" value="MBOAT"/>
    <property type="match status" value="1"/>
</dbReference>
<evidence type="ECO:0000256" key="16">
    <source>
        <dbReference type="ARBA" id="ARBA00026120"/>
    </source>
</evidence>
<protein>
    <recommendedName>
        <fullName evidence="18">Lysophospholipid acyltransferase 5</fullName>
        <ecNumber evidence="16">2.3.1.23</ecNumber>
        <ecNumber evidence="17">2.3.1.n6</ecNumber>
    </recommendedName>
</protein>
<dbReference type="OrthoDB" id="5974730at2759"/>
<evidence type="ECO:0000256" key="10">
    <source>
        <dbReference type="ARBA" id="ARBA00023098"/>
    </source>
</evidence>
<keyword evidence="8" id="KW-0256">Endoplasmic reticulum</keyword>
<keyword evidence="9 19" id="KW-1133">Transmembrane helix</keyword>
<comment type="subcellular location">
    <subcellularLocation>
        <location evidence="2">Endoplasmic reticulum</location>
    </subcellularLocation>
    <subcellularLocation>
        <location evidence="1">Membrane</location>
        <topology evidence="1">Multi-pass membrane protein</topology>
    </subcellularLocation>
</comment>
<feature type="transmembrane region" description="Helical" evidence="19">
    <location>
        <begin position="58"/>
        <end position="76"/>
    </location>
</feature>
<evidence type="ECO:0000256" key="9">
    <source>
        <dbReference type="ARBA" id="ARBA00022989"/>
    </source>
</evidence>
<evidence type="ECO:0000256" key="4">
    <source>
        <dbReference type="ARBA" id="ARBA00010323"/>
    </source>
</evidence>
<dbReference type="GO" id="GO:0030258">
    <property type="term" value="P:lipid modification"/>
    <property type="evidence" value="ECO:0007669"/>
    <property type="project" value="TreeGrafter"/>
</dbReference>
<comment type="similarity">
    <text evidence="4">Belongs to the membrane-bound acyltransferase family.</text>
</comment>
<evidence type="ECO:0000313" key="21">
    <source>
        <dbReference type="Proteomes" id="UP000594262"/>
    </source>
</evidence>
<evidence type="ECO:0000256" key="15">
    <source>
        <dbReference type="ARBA" id="ARBA00025707"/>
    </source>
</evidence>
<dbReference type="GO" id="GO:0047184">
    <property type="term" value="F:1-acylglycerophosphocholine O-acyltransferase activity"/>
    <property type="evidence" value="ECO:0007669"/>
    <property type="project" value="UniProtKB-EC"/>
</dbReference>
<dbReference type="EnsemblMetazoa" id="CLYHEMT004468.1">
    <property type="protein sequence ID" value="CLYHEMP004468.1"/>
    <property type="gene ID" value="CLYHEMG004468"/>
</dbReference>
<accession>A0A7M5WJF5</accession>
<evidence type="ECO:0000256" key="5">
    <source>
        <dbReference type="ARBA" id="ARBA00022516"/>
    </source>
</evidence>
<dbReference type="GO" id="GO:0006656">
    <property type="term" value="P:phosphatidylcholine biosynthetic process"/>
    <property type="evidence" value="ECO:0007669"/>
    <property type="project" value="TreeGrafter"/>
</dbReference>
<dbReference type="EC" id="2.3.1.23" evidence="16"/>
<evidence type="ECO:0000256" key="12">
    <source>
        <dbReference type="ARBA" id="ARBA00023209"/>
    </source>
</evidence>
<dbReference type="PANTHER" id="PTHR13906">
    <property type="entry name" value="PORCUPINE"/>
    <property type="match status" value="1"/>
</dbReference>
<keyword evidence="6" id="KW-0808">Transferase</keyword>
<dbReference type="PANTHER" id="PTHR13906:SF14">
    <property type="entry name" value="LYSOPHOSPHOLIPID ACYLTRANSFERASE 5"/>
    <property type="match status" value="1"/>
</dbReference>
<comment type="pathway">
    <text evidence="3">Lipid metabolism; phospholipid metabolism.</text>
</comment>